<sequence>MKTNKSFAKRLRVTKKGKIIARRSGKNHFNAKESRANQLAGKRSIKFTMSNKDKSRFL</sequence>
<dbReference type="Gene3D" id="4.10.410.60">
    <property type="match status" value="1"/>
</dbReference>
<protein>
    <submittedName>
        <fullName evidence="4">50S ribosomal protein L35</fullName>
    </submittedName>
</protein>
<evidence type="ECO:0000256" key="1">
    <source>
        <dbReference type="ARBA" id="ARBA00006598"/>
    </source>
</evidence>
<keyword evidence="2 4" id="KW-0689">Ribosomal protein</keyword>
<dbReference type="EMBL" id="PFTM01000045">
    <property type="protein sequence ID" value="PJB82998.1"/>
    <property type="molecule type" value="Genomic_DNA"/>
</dbReference>
<dbReference type="GO" id="GO:0006412">
    <property type="term" value="P:translation"/>
    <property type="evidence" value="ECO:0007669"/>
    <property type="project" value="InterPro"/>
</dbReference>
<reference evidence="5" key="1">
    <citation type="submission" date="2017-09" db="EMBL/GenBank/DDBJ databases">
        <title>Depth-based differentiation of microbial function through sediment-hosted aquifers and enrichment of novel symbionts in the deep terrestrial subsurface.</title>
        <authorList>
            <person name="Probst A.J."/>
            <person name="Ladd B."/>
            <person name="Jarett J.K."/>
            <person name="Geller-Mcgrath D.E."/>
            <person name="Sieber C.M.K."/>
            <person name="Emerson J.B."/>
            <person name="Anantharaman K."/>
            <person name="Thomas B.C."/>
            <person name="Malmstrom R."/>
            <person name="Stieglmeier M."/>
            <person name="Klingl A."/>
            <person name="Woyke T."/>
            <person name="Ryan C.M."/>
            <person name="Banfield J.F."/>
        </authorList>
    </citation>
    <scope>NUCLEOTIDE SEQUENCE [LARGE SCALE GENOMIC DNA]</scope>
</reference>
<dbReference type="GO" id="GO:0005840">
    <property type="term" value="C:ribosome"/>
    <property type="evidence" value="ECO:0007669"/>
    <property type="project" value="UniProtKB-KW"/>
</dbReference>
<comment type="similarity">
    <text evidence="1">Belongs to the bacterial ribosomal protein bL35 family.</text>
</comment>
<organism evidence="4 5">
    <name type="scientific">Candidatus Yonathbacteria bacterium CG_4_9_14_0_8_um_filter_46_47</name>
    <dbReference type="NCBI Taxonomy" id="1975106"/>
    <lineage>
        <taxon>Bacteria</taxon>
        <taxon>Candidatus Yonathiibacteriota</taxon>
    </lineage>
</organism>
<dbReference type="GO" id="GO:0003735">
    <property type="term" value="F:structural constituent of ribosome"/>
    <property type="evidence" value="ECO:0007669"/>
    <property type="project" value="InterPro"/>
</dbReference>
<evidence type="ECO:0000256" key="3">
    <source>
        <dbReference type="ARBA" id="ARBA00023274"/>
    </source>
</evidence>
<evidence type="ECO:0000313" key="4">
    <source>
        <dbReference type="EMBL" id="PJB82998.1"/>
    </source>
</evidence>
<dbReference type="AlphaFoldDB" id="A0A2M8D774"/>
<name>A0A2M8D774_9BACT</name>
<dbReference type="Proteomes" id="UP000229236">
    <property type="component" value="Unassembled WGS sequence"/>
</dbReference>
<dbReference type="InterPro" id="IPR021137">
    <property type="entry name" value="Ribosomal_bL35-like"/>
</dbReference>
<dbReference type="GO" id="GO:1990904">
    <property type="term" value="C:ribonucleoprotein complex"/>
    <property type="evidence" value="ECO:0007669"/>
    <property type="project" value="UniProtKB-KW"/>
</dbReference>
<gene>
    <name evidence="4" type="ORF">CO088_02510</name>
</gene>
<dbReference type="InterPro" id="IPR037229">
    <property type="entry name" value="Ribosomal_bL35_sf"/>
</dbReference>
<evidence type="ECO:0000256" key="2">
    <source>
        <dbReference type="ARBA" id="ARBA00022980"/>
    </source>
</evidence>
<evidence type="ECO:0000313" key="5">
    <source>
        <dbReference type="Proteomes" id="UP000229236"/>
    </source>
</evidence>
<dbReference type="SUPFAM" id="SSF143034">
    <property type="entry name" value="L35p-like"/>
    <property type="match status" value="1"/>
</dbReference>
<accession>A0A2M8D774</accession>
<comment type="caution">
    <text evidence="4">The sequence shown here is derived from an EMBL/GenBank/DDBJ whole genome shotgun (WGS) entry which is preliminary data.</text>
</comment>
<keyword evidence="3" id="KW-0687">Ribonucleoprotein</keyword>
<proteinExistence type="inferred from homology"/>
<dbReference type="Pfam" id="PF01632">
    <property type="entry name" value="Ribosomal_L35p"/>
    <property type="match status" value="1"/>
</dbReference>